<name>A0ABW2K0S7_9BACI</name>
<evidence type="ECO:0000313" key="1">
    <source>
        <dbReference type="EMBL" id="MFC7319735.1"/>
    </source>
</evidence>
<dbReference type="RefSeq" id="WP_352232229.1">
    <property type="nucleotide sequence ID" value="NZ_JAPVRC010000003.1"/>
</dbReference>
<reference evidence="2" key="1">
    <citation type="journal article" date="2019" name="Int. J. Syst. Evol. Microbiol.">
        <title>The Global Catalogue of Microorganisms (GCM) 10K type strain sequencing project: providing services to taxonomists for standard genome sequencing and annotation.</title>
        <authorList>
            <consortium name="The Broad Institute Genomics Platform"/>
            <consortium name="The Broad Institute Genome Sequencing Center for Infectious Disease"/>
            <person name="Wu L."/>
            <person name="Ma J."/>
        </authorList>
    </citation>
    <scope>NUCLEOTIDE SEQUENCE [LARGE SCALE GENOMIC DNA]</scope>
    <source>
        <strain evidence="2">CCUG 73951</strain>
    </source>
</reference>
<keyword evidence="2" id="KW-1185">Reference proteome</keyword>
<accession>A0ABW2K0S7</accession>
<dbReference type="EMBL" id="JBHTBY010000001">
    <property type="protein sequence ID" value="MFC7319735.1"/>
    <property type="molecule type" value="Genomic_DNA"/>
</dbReference>
<evidence type="ECO:0008006" key="3">
    <source>
        <dbReference type="Google" id="ProtNLM"/>
    </source>
</evidence>
<organism evidence="1 2">
    <name type="scientific">Halobacillus campisalis</name>
    <dbReference type="NCBI Taxonomy" id="435909"/>
    <lineage>
        <taxon>Bacteria</taxon>
        <taxon>Bacillati</taxon>
        <taxon>Bacillota</taxon>
        <taxon>Bacilli</taxon>
        <taxon>Bacillales</taxon>
        <taxon>Bacillaceae</taxon>
        <taxon>Halobacillus</taxon>
    </lineage>
</organism>
<protein>
    <recommendedName>
        <fullName evidence="3">ABC transporter ATP-binding protein</fullName>
    </recommendedName>
</protein>
<comment type="caution">
    <text evidence="1">The sequence shown here is derived from an EMBL/GenBank/DDBJ whole genome shotgun (WGS) entry which is preliminary data.</text>
</comment>
<sequence>MTWTTVMEYLFEEVVMIHKGRLLLHEPYGDLIEQGASVTGGAEEVDRFRRDDQTEQPTAWHNKIRYGLWRHSFRKKARSQGKRVGHRLRVASRFIHSFNK</sequence>
<evidence type="ECO:0000313" key="2">
    <source>
        <dbReference type="Proteomes" id="UP001596494"/>
    </source>
</evidence>
<gene>
    <name evidence="1" type="ORF">ACFQMN_02395</name>
</gene>
<proteinExistence type="predicted"/>
<dbReference type="Proteomes" id="UP001596494">
    <property type="component" value="Unassembled WGS sequence"/>
</dbReference>